<dbReference type="AlphaFoldDB" id="A0A0E9NFQ6"/>
<evidence type="ECO:0000256" key="1">
    <source>
        <dbReference type="SAM" id="MobiDB-lite"/>
    </source>
</evidence>
<evidence type="ECO:0000313" key="2">
    <source>
        <dbReference type="EMBL" id="GAO48648.1"/>
    </source>
</evidence>
<gene>
    <name evidence="2" type="ORF">G7K_2818-t1</name>
</gene>
<protein>
    <submittedName>
        <fullName evidence="2">Uncharacterized protein</fullName>
    </submittedName>
</protein>
<organism evidence="2 3">
    <name type="scientific">Saitoella complicata (strain BCRC 22490 / CBS 7301 / JCM 7358 / NBRC 10748 / NRRL Y-17804)</name>
    <dbReference type="NCBI Taxonomy" id="698492"/>
    <lineage>
        <taxon>Eukaryota</taxon>
        <taxon>Fungi</taxon>
        <taxon>Dikarya</taxon>
        <taxon>Ascomycota</taxon>
        <taxon>Taphrinomycotina</taxon>
        <taxon>Taphrinomycotina incertae sedis</taxon>
        <taxon>Saitoella</taxon>
    </lineage>
</organism>
<feature type="region of interest" description="Disordered" evidence="1">
    <location>
        <begin position="42"/>
        <end position="76"/>
    </location>
</feature>
<dbReference type="EMBL" id="BACD03000016">
    <property type="protein sequence ID" value="GAO48648.1"/>
    <property type="molecule type" value="Genomic_DNA"/>
</dbReference>
<name>A0A0E9NFQ6_SAICN</name>
<dbReference type="Proteomes" id="UP000033140">
    <property type="component" value="Unassembled WGS sequence"/>
</dbReference>
<reference evidence="2 3" key="1">
    <citation type="journal article" date="2011" name="J. Gen. Appl. Microbiol.">
        <title>Draft genome sequencing of the enigmatic yeast Saitoella complicata.</title>
        <authorList>
            <person name="Nishida H."/>
            <person name="Hamamoto M."/>
            <person name="Sugiyama J."/>
        </authorList>
    </citation>
    <scope>NUCLEOTIDE SEQUENCE [LARGE SCALE GENOMIC DNA]</scope>
    <source>
        <strain evidence="2 3">NRRL Y-17804</strain>
    </source>
</reference>
<sequence length="76" mass="8527">MLPGECSPTYSASRSEPHYYVRSAKQTRTLPSKSIWRMAAWPGTLQTGKNNPDKNEKDTAPEYSQLVSHASTDWAL</sequence>
<proteinExistence type="predicted"/>
<feature type="compositionally biased region" description="Basic and acidic residues" evidence="1">
    <location>
        <begin position="51"/>
        <end position="60"/>
    </location>
</feature>
<comment type="caution">
    <text evidence="2">The sequence shown here is derived from an EMBL/GenBank/DDBJ whole genome shotgun (WGS) entry which is preliminary data.</text>
</comment>
<feature type="compositionally biased region" description="Polar residues" evidence="1">
    <location>
        <begin position="65"/>
        <end position="76"/>
    </location>
</feature>
<reference evidence="2 3" key="3">
    <citation type="journal article" date="2015" name="Genome Announc.">
        <title>Draft Genome Sequence of the Archiascomycetous Yeast Saitoella complicata.</title>
        <authorList>
            <person name="Yamauchi K."/>
            <person name="Kondo S."/>
            <person name="Hamamoto M."/>
            <person name="Takahashi Y."/>
            <person name="Ogura Y."/>
            <person name="Hayashi T."/>
            <person name="Nishida H."/>
        </authorList>
    </citation>
    <scope>NUCLEOTIDE SEQUENCE [LARGE SCALE GENOMIC DNA]</scope>
    <source>
        <strain evidence="2 3">NRRL Y-17804</strain>
    </source>
</reference>
<keyword evidence="3" id="KW-1185">Reference proteome</keyword>
<evidence type="ECO:0000313" key="3">
    <source>
        <dbReference type="Proteomes" id="UP000033140"/>
    </source>
</evidence>
<reference evidence="2 3" key="2">
    <citation type="journal article" date="2014" name="J. Gen. Appl. Microbiol.">
        <title>The early diverging ascomycetous budding yeast Saitoella complicata has three histone deacetylases belonging to the Clr6, Hos2, and Rpd3 lineages.</title>
        <authorList>
            <person name="Nishida H."/>
            <person name="Matsumoto T."/>
            <person name="Kondo S."/>
            <person name="Hamamoto M."/>
            <person name="Yoshikawa H."/>
        </authorList>
    </citation>
    <scope>NUCLEOTIDE SEQUENCE [LARGE SCALE GENOMIC DNA]</scope>
    <source>
        <strain evidence="2 3">NRRL Y-17804</strain>
    </source>
</reference>
<accession>A0A0E9NFQ6</accession>